<accession>A0A1L9SF88</accession>
<sequence>MIKRKQPLRGAAKTAHEAKIARLAGDGHDPITTELDALAAAGAATYGTLDEAIARAKAYHQQNEQDHTTAILLGCLDGFTGECQENLIRDVLGRDDEGLQILAQGINEYIFFRLKATGARTPTASEFSSSCGNEPDLGRNIKIGTDQGKLKATCLSRDNTRCLITGMYDADEAQQLSAEDDRRKSWAFLYRYFPRLEEIVDVRCAGAINTPRNAMTMASFLHTEFGKSLLALQATGVENQYRLKTFPRFPRGLNTFLPASRMVQFYSHNWIDVPDPLLLEIHLTISNILHATGMGRIIDLTLEEMEASGVDPLGCWELESRIGQWLCGCAEFLAQGCNNP</sequence>
<gene>
    <name evidence="1" type="ORF">ASPZODRAFT_17133</name>
</gene>
<dbReference type="STRING" id="1073090.A0A1L9SF88"/>
<dbReference type="GeneID" id="34613424"/>
<evidence type="ECO:0008006" key="3">
    <source>
        <dbReference type="Google" id="ProtNLM"/>
    </source>
</evidence>
<name>A0A1L9SF88_9EURO</name>
<keyword evidence="2" id="KW-1185">Reference proteome</keyword>
<evidence type="ECO:0000313" key="2">
    <source>
        <dbReference type="Proteomes" id="UP000184188"/>
    </source>
</evidence>
<dbReference type="VEuPathDB" id="FungiDB:ASPZODRAFT_17133"/>
<reference evidence="2" key="1">
    <citation type="journal article" date="2017" name="Genome Biol.">
        <title>Comparative genomics reveals high biological diversity and specific adaptations in the industrially and medically important fungal genus Aspergillus.</title>
        <authorList>
            <person name="de Vries R.P."/>
            <person name="Riley R."/>
            <person name="Wiebenga A."/>
            <person name="Aguilar-Osorio G."/>
            <person name="Amillis S."/>
            <person name="Uchima C.A."/>
            <person name="Anderluh G."/>
            <person name="Asadollahi M."/>
            <person name="Askin M."/>
            <person name="Barry K."/>
            <person name="Battaglia E."/>
            <person name="Bayram O."/>
            <person name="Benocci T."/>
            <person name="Braus-Stromeyer S.A."/>
            <person name="Caldana C."/>
            <person name="Canovas D."/>
            <person name="Cerqueira G.C."/>
            <person name="Chen F."/>
            <person name="Chen W."/>
            <person name="Choi C."/>
            <person name="Clum A."/>
            <person name="Dos Santos R.A."/>
            <person name="Damasio A.R."/>
            <person name="Diallinas G."/>
            <person name="Emri T."/>
            <person name="Fekete E."/>
            <person name="Flipphi M."/>
            <person name="Freyberg S."/>
            <person name="Gallo A."/>
            <person name="Gournas C."/>
            <person name="Habgood R."/>
            <person name="Hainaut M."/>
            <person name="Harispe M.L."/>
            <person name="Henrissat B."/>
            <person name="Hilden K.S."/>
            <person name="Hope R."/>
            <person name="Hossain A."/>
            <person name="Karabika E."/>
            <person name="Karaffa L."/>
            <person name="Karanyi Z."/>
            <person name="Krasevec N."/>
            <person name="Kuo A."/>
            <person name="Kusch H."/>
            <person name="LaButti K."/>
            <person name="Lagendijk E.L."/>
            <person name="Lapidus A."/>
            <person name="Levasseur A."/>
            <person name="Lindquist E."/>
            <person name="Lipzen A."/>
            <person name="Logrieco A.F."/>
            <person name="MacCabe A."/>
            <person name="Maekelae M.R."/>
            <person name="Malavazi I."/>
            <person name="Melin P."/>
            <person name="Meyer V."/>
            <person name="Mielnichuk N."/>
            <person name="Miskei M."/>
            <person name="Molnar A.P."/>
            <person name="Mule G."/>
            <person name="Ngan C.Y."/>
            <person name="Orejas M."/>
            <person name="Orosz E."/>
            <person name="Ouedraogo J.P."/>
            <person name="Overkamp K.M."/>
            <person name="Park H.-S."/>
            <person name="Perrone G."/>
            <person name="Piumi F."/>
            <person name="Punt P.J."/>
            <person name="Ram A.F."/>
            <person name="Ramon A."/>
            <person name="Rauscher S."/>
            <person name="Record E."/>
            <person name="Riano-Pachon D.M."/>
            <person name="Robert V."/>
            <person name="Roehrig J."/>
            <person name="Ruller R."/>
            <person name="Salamov A."/>
            <person name="Salih N.S."/>
            <person name="Samson R.A."/>
            <person name="Sandor E."/>
            <person name="Sanguinetti M."/>
            <person name="Schuetze T."/>
            <person name="Sepcic K."/>
            <person name="Shelest E."/>
            <person name="Sherlock G."/>
            <person name="Sophianopoulou V."/>
            <person name="Squina F.M."/>
            <person name="Sun H."/>
            <person name="Susca A."/>
            <person name="Todd R.B."/>
            <person name="Tsang A."/>
            <person name="Unkles S.E."/>
            <person name="van de Wiele N."/>
            <person name="van Rossen-Uffink D."/>
            <person name="Oliveira J.V."/>
            <person name="Vesth T.C."/>
            <person name="Visser J."/>
            <person name="Yu J.-H."/>
            <person name="Zhou M."/>
            <person name="Andersen M.R."/>
            <person name="Archer D.B."/>
            <person name="Baker S.E."/>
            <person name="Benoit I."/>
            <person name="Brakhage A.A."/>
            <person name="Braus G.H."/>
            <person name="Fischer R."/>
            <person name="Frisvad J.C."/>
            <person name="Goldman G.H."/>
            <person name="Houbraken J."/>
            <person name="Oakley B."/>
            <person name="Pocsi I."/>
            <person name="Scazzocchio C."/>
            <person name="Seiboth B."/>
            <person name="vanKuyk P.A."/>
            <person name="Wortman J."/>
            <person name="Dyer P.S."/>
            <person name="Grigoriev I.V."/>
        </authorList>
    </citation>
    <scope>NUCLEOTIDE SEQUENCE [LARGE SCALE GENOMIC DNA]</scope>
    <source>
        <strain evidence="2">CBS 506.65</strain>
    </source>
</reference>
<dbReference type="RefSeq" id="XP_022580194.1">
    <property type="nucleotide sequence ID" value="XM_022726960.1"/>
</dbReference>
<dbReference type="OrthoDB" id="2104739at2759"/>
<protein>
    <recommendedName>
        <fullName evidence="3">HNH nuclease domain-containing protein</fullName>
    </recommendedName>
</protein>
<dbReference type="AlphaFoldDB" id="A0A1L9SF88"/>
<dbReference type="Proteomes" id="UP000184188">
    <property type="component" value="Unassembled WGS sequence"/>
</dbReference>
<evidence type="ECO:0000313" key="1">
    <source>
        <dbReference type="EMBL" id="OJJ45684.1"/>
    </source>
</evidence>
<proteinExistence type="predicted"/>
<dbReference type="EMBL" id="KV878344">
    <property type="protein sequence ID" value="OJJ45684.1"/>
    <property type="molecule type" value="Genomic_DNA"/>
</dbReference>
<organism evidence="1 2">
    <name type="scientific">Penicilliopsis zonata CBS 506.65</name>
    <dbReference type="NCBI Taxonomy" id="1073090"/>
    <lineage>
        <taxon>Eukaryota</taxon>
        <taxon>Fungi</taxon>
        <taxon>Dikarya</taxon>
        <taxon>Ascomycota</taxon>
        <taxon>Pezizomycotina</taxon>
        <taxon>Eurotiomycetes</taxon>
        <taxon>Eurotiomycetidae</taxon>
        <taxon>Eurotiales</taxon>
        <taxon>Aspergillaceae</taxon>
        <taxon>Penicilliopsis</taxon>
    </lineage>
</organism>